<accession>A0A251U1V8</accession>
<sequence length="74" mass="8680">MLNSLIFLSFRFERKRALFASPFLYIPLPSPFNPIHSTTSSFSLAIFRLIFTHVCQLSSNMCFFRLMVAWEDKV</sequence>
<reference evidence="2" key="1">
    <citation type="journal article" date="2017" name="Nature">
        <title>The sunflower genome provides insights into oil metabolism, flowering and Asterid evolution.</title>
        <authorList>
            <person name="Badouin H."/>
            <person name="Gouzy J."/>
            <person name="Grassa C.J."/>
            <person name="Murat F."/>
            <person name="Staton S.E."/>
            <person name="Cottret L."/>
            <person name="Lelandais-Briere C."/>
            <person name="Owens G.L."/>
            <person name="Carrere S."/>
            <person name="Mayjonade B."/>
            <person name="Legrand L."/>
            <person name="Gill N."/>
            <person name="Kane N.C."/>
            <person name="Bowers J.E."/>
            <person name="Hubner S."/>
            <person name="Bellec A."/>
            <person name="Berard A."/>
            <person name="Berges H."/>
            <person name="Blanchet N."/>
            <person name="Boniface M.C."/>
            <person name="Brunel D."/>
            <person name="Catrice O."/>
            <person name="Chaidir N."/>
            <person name="Claudel C."/>
            <person name="Donnadieu C."/>
            <person name="Faraut T."/>
            <person name="Fievet G."/>
            <person name="Helmstetter N."/>
            <person name="King M."/>
            <person name="Knapp S.J."/>
            <person name="Lai Z."/>
            <person name="Le Paslier M.C."/>
            <person name="Lippi Y."/>
            <person name="Lorenzon L."/>
            <person name="Mandel J.R."/>
            <person name="Marage G."/>
            <person name="Marchand G."/>
            <person name="Marquand E."/>
            <person name="Bret-Mestries E."/>
            <person name="Morien E."/>
            <person name="Nambeesan S."/>
            <person name="Nguyen T."/>
            <person name="Pegot-Espagnet P."/>
            <person name="Pouilly N."/>
            <person name="Raftis F."/>
            <person name="Sallet E."/>
            <person name="Schiex T."/>
            <person name="Thomas J."/>
            <person name="Vandecasteele C."/>
            <person name="Vares D."/>
            <person name="Vear F."/>
            <person name="Vautrin S."/>
            <person name="Crespi M."/>
            <person name="Mangin B."/>
            <person name="Burke J.M."/>
            <person name="Salse J."/>
            <person name="Munos S."/>
            <person name="Vincourt P."/>
            <person name="Rieseberg L.H."/>
            <person name="Langlade N.B."/>
        </authorList>
    </citation>
    <scope>NUCLEOTIDE SEQUENCE [LARGE SCALE GENOMIC DNA]</scope>
    <source>
        <strain evidence="2">cv. SF193</strain>
    </source>
</reference>
<protein>
    <submittedName>
        <fullName evidence="1">Uncharacterized protein</fullName>
    </submittedName>
</protein>
<name>A0A251U1V8_HELAN</name>
<proteinExistence type="predicted"/>
<evidence type="ECO:0000313" key="1">
    <source>
        <dbReference type="EMBL" id="OTG17039.1"/>
    </source>
</evidence>
<gene>
    <name evidence="1" type="ORF">HannXRQ_Chr08g0207681</name>
</gene>
<evidence type="ECO:0000313" key="2">
    <source>
        <dbReference type="Proteomes" id="UP000215914"/>
    </source>
</evidence>
<dbReference type="EMBL" id="CM007897">
    <property type="protein sequence ID" value="OTG17039.1"/>
    <property type="molecule type" value="Genomic_DNA"/>
</dbReference>
<dbReference type="AlphaFoldDB" id="A0A251U1V8"/>
<keyword evidence="2" id="KW-1185">Reference proteome</keyword>
<dbReference type="InParanoid" id="A0A251U1V8"/>
<dbReference type="Proteomes" id="UP000215914">
    <property type="component" value="Chromosome 8"/>
</dbReference>
<organism evidence="1 2">
    <name type="scientific">Helianthus annuus</name>
    <name type="common">Common sunflower</name>
    <dbReference type="NCBI Taxonomy" id="4232"/>
    <lineage>
        <taxon>Eukaryota</taxon>
        <taxon>Viridiplantae</taxon>
        <taxon>Streptophyta</taxon>
        <taxon>Embryophyta</taxon>
        <taxon>Tracheophyta</taxon>
        <taxon>Spermatophyta</taxon>
        <taxon>Magnoliopsida</taxon>
        <taxon>eudicotyledons</taxon>
        <taxon>Gunneridae</taxon>
        <taxon>Pentapetalae</taxon>
        <taxon>asterids</taxon>
        <taxon>campanulids</taxon>
        <taxon>Asterales</taxon>
        <taxon>Asteraceae</taxon>
        <taxon>Asteroideae</taxon>
        <taxon>Heliantheae alliance</taxon>
        <taxon>Heliantheae</taxon>
        <taxon>Helianthus</taxon>
    </lineage>
</organism>